<dbReference type="AlphaFoldDB" id="A0A3B0RYL9"/>
<evidence type="ECO:0000259" key="4">
    <source>
        <dbReference type="Pfam" id="PF20990"/>
    </source>
</evidence>
<organism evidence="5">
    <name type="scientific">hydrothermal vent metagenome</name>
    <dbReference type="NCBI Taxonomy" id="652676"/>
    <lineage>
        <taxon>unclassified sequences</taxon>
        <taxon>metagenomes</taxon>
        <taxon>ecological metagenomes</taxon>
    </lineage>
</organism>
<evidence type="ECO:0008006" key="6">
    <source>
        <dbReference type="Google" id="ProtNLM"/>
    </source>
</evidence>
<feature type="region of interest" description="Disordered" evidence="1">
    <location>
        <begin position="608"/>
        <end position="638"/>
    </location>
</feature>
<accession>A0A3B0RYL9</accession>
<dbReference type="EMBL" id="UOEC01000132">
    <property type="protein sequence ID" value="VAV96552.1"/>
    <property type="molecule type" value="Genomic_DNA"/>
</dbReference>
<keyword evidence="2" id="KW-1133">Transmembrane helix</keyword>
<feature type="transmembrane region" description="Helical" evidence="2">
    <location>
        <begin position="418"/>
        <end position="435"/>
    </location>
</feature>
<sequence length="638" mass="70015">MRKVSGFLIVLLVLFSSTLTAVAQERILSFDSNITVRPDGSMKVIETIKVRGQQRNIKRGIYRDFPVRYRDKSGYWRRVGLKILEVKRDGQLEPSFSQMSGDYNRLYIGDKDRYLPAGEFVYEITYTTTRQLRFFKDFDELYWNVTGNKWQFPIDRAIATVNLPEGATIFQKNAFTGRFGRSEGDYTITQLSDNTIRFETTRGLGNWEGLTIAIGWQKGIVAPLSWWSEFAWYIWDHLGLIILAMGTAGIAGYFYTTWDRIGRDPEGGVIIPLFAAPKGLSPAAVSYIHYRKFKGKDRGASLAFIAALVSLAIKKQLVIDKPDDTLTLKRLQGSNAALPRGETAILKTLLNTRKSIEFKQSNSSIVQTARQKFKAAIQDENGDVYFKDNIGYFIIGLVFSVVVLLLSFYFYLRDEGEMLIAIASLASGGGGSLLLSMGLRRLWDKLPGGGSKLAGFFFTFIGAFALVPVFALVMGVENIPQWVPAAFGLIGAMNVVFFNLLHAPTELGRQVMDEIEGFKMYLSVAEADRMNMRGAPEVTPQVFEKFLPYAIGMGVEKPWSKALESQLVKAGTVDTAYHPNWYRGSSGWSTRDLGAATAGIVGGVAAGMAQASPPSSSGSSGGGGFSGGGGGGGGGGGW</sequence>
<feature type="domain" description="Predicted membrane protein YciQ-like C-terminal" evidence="4">
    <location>
        <begin position="275"/>
        <end position="563"/>
    </location>
</feature>
<evidence type="ECO:0000259" key="3">
    <source>
        <dbReference type="Pfam" id="PF09972"/>
    </source>
</evidence>
<keyword evidence="2" id="KW-0812">Transmembrane</keyword>
<feature type="compositionally biased region" description="Gly residues" evidence="1">
    <location>
        <begin position="619"/>
        <end position="638"/>
    </location>
</feature>
<proteinExistence type="predicted"/>
<name>A0A3B0RYL9_9ZZZZ</name>
<feature type="compositionally biased region" description="Low complexity" evidence="1">
    <location>
        <begin position="608"/>
        <end position="618"/>
    </location>
</feature>
<keyword evidence="2" id="KW-0472">Membrane</keyword>
<feature type="transmembrane region" description="Helical" evidence="2">
    <location>
        <begin position="482"/>
        <end position="501"/>
    </location>
</feature>
<evidence type="ECO:0000256" key="2">
    <source>
        <dbReference type="SAM" id="Phobius"/>
    </source>
</evidence>
<dbReference type="Pfam" id="PF20990">
    <property type="entry name" value="DUF2207_C"/>
    <property type="match status" value="1"/>
</dbReference>
<feature type="transmembrane region" description="Helical" evidence="2">
    <location>
        <begin position="456"/>
        <end position="476"/>
    </location>
</feature>
<evidence type="ECO:0000256" key="1">
    <source>
        <dbReference type="SAM" id="MobiDB-lite"/>
    </source>
</evidence>
<reference evidence="5" key="1">
    <citation type="submission" date="2018-06" db="EMBL/GenBank/DDBJ databases">
        <authorList>
            <person name="Zhirakovskaya E."/>
        </authorList>
    </citation>
    <scope>NUCLEOTIDE SEQUENCE</scope>
</reference>
<feature type="transmembrane region" description="Helical" evidence="2">
    <location>
        <begin position="232"/>
        <end position="255"/>
    </location>
</feature>
<dbReference type="Pfam" id="PF09972">
    <property type="entry name" value="DUF2207"/>
    <property type="match status" value="1"/>
</dbReference>
<dbReference type="InterPro" id="IPR048389">
    <property type="entry name" value="YciQ-like_C"/>
</dbReference>
<feature type="domain" description="DUF2207" evidence="3">
    <location>
        <begin position="26"/>
        <end position="216"/>
    </location>
</feature>
<dbReference type="InterPro" id="IPR018702">
    <property type="entry name" value="DUF2207"/>
</dbReference>
<gene>
    <name evidence="5" type="ORF">MNBD_ALPHA08-759</name>
</gene>
<evidence type="ECO:0000313" key="5">
    <source>
        <dbReference type="EMBL" id="VAV96552.1"/>
    </source>
</evidence>
<protein>
    <recommendedName>
        <fullName evidence="6">DUF2207 domain-containing protein</fullName>
    </recommendedName>
</protein>
<feature type="transmembrane region" description="Helical" evidence="2">
    <location>
        <begin position="390"/>
        <end position="412"/>
    </location>
</feature>